<keyword evidence="2" id="KW-1185">Reference proteome</keyword>
<evidence type="ECO:0000313" key="1">
    <source>
        <dbReference type="EMBL" id="KAI3805870.1"/>
    </source>
</evidence>
<name>A0ACB9IEF2_9ASTR</name>
<reference evidence="1 2" key="2">
    <citation type="journal article" date="2022" name="Mol. Ecol. Resour.">
        <title>The genomes of chicory, endive, great burdock and yacon provide insights into Asteraceae paleo-polyploidization history and plant inulin production.</title>
        <authorList>
            <person name="Fan W."/>
            <person name="Wang S."/>
            <person name="Wang H."/>
            <person name="Wang A."/>
            <person name="Jiang F."/>
            <person name="Liu H."/>
            <person name="Zhao H."/>
            <person name="Xu D."/>
            <person name="Zhang Y."/>
        </authorList>
    </citation>
    <scope>NUCLEOTIDE SEQUENCE [LARGE SCALE GENOMIC DNA]</scope>
    <source>
        <strain evidence="2">cv. Yunnan</strain>
        <tissue evidence="1">Leaves</tissue>
    </source>
</reference>
<evidence type="ECO:0000313" key="2">
    <source>
        <dbReference type="Proteomes" id="UP001056120"/>
    </source>
</evidence>
<proteinExistence type="predicted"/>
<accession>A0ACB9IEF2</accession>
<gene>
    <name evidence="1" type="ORF">L1987_21757</name>
</gene>
<reference evidence="2" key="1">
    <citation type="journal article" date="2022" name="Mol. Ecol. Resour.">
        <title>The genomes of chicory, endive, great burdock and yacon provide insights into Asteraceae palaeo-polyploidization history and plant inulin production.</title>
        <authorList>
            <person name="Fan W."/>
            <person name="Wang S."/>
            <person name="Wang H."/>
            <person name="Wang A."/>
            <person name="Jiang F."/>
            <person name="Liu H."/>
            <person name="Zhao H."/>
            <person name="Xu D."/>
            <person name="Zhang Y."/>
        </authorList>
    </citation>
    <scope>NUCLEOTIDE SEQUENCE [LARGE SCALE GENOMIC DNA]</scope>
    <source>
        <strain evidence="2">cv. Yunnan</strain>
    </source>
</reference>
<protein>
    <submittedName>
        <fullName evidence="1">Uncharacterized protein</fullName>
    </submittedName>
</protein>
<dbReference type="Proteomes" id="UP001056120">
    <property type="component" value="Linkage Group LG08"/>
</dbReference>
<comment type="caution">
    <text evidence="1">The sequence shown here is derived from an EMBL/GenBank/DDBJ whole genome shotgun (WGS) entry which is preliminary data.</text>
</comment>
<organism evidence="1 2">
    <name type="scientific">Smallanthus sonchifolius</name>
    <dbReference type="NCBI Taxonomy" id="185202"/>
    <lineage>
        <taxon>Eukaryota</taxon>
        <taxon>Viridiplantae</taxon>
        <taxon>Streptophyta</taxon>
        <taxon>Embryophyta</taxon>
        <taxon>Tracheophyta</taxon>
        <taxon>Spermatophyta</taxon>
        <taxon>Magnoliopsida</taxon>
        <taxon>eudicotyledons</taxon>
        <taxon>Gunneridae</taxon>
        <taxon>Pentapetalae</taxon>
        <taxon>asterids</taxon>
        <taxon>campanulids</taxon>
        <taxon>Asterales</taxon>
        <taxon>Asteraceae</taxon>
        <taxon>Asteroideae</taxon>
        <taxon>Heliantheae alliance</taxon>
        <taxon>Millerieae</taxon>
        <taxon>Smallanthus</taxon>
    </lineage>
</organism>
<dbReference type="EMBL" id="CM042025">
    <property type="protein sequence ID" value="KAI3805870.1"/>
    <property type="molecule type" value="Genomic_DNA"/>
</dbReference>
<sequence length="248" mass="26868">MVDRIRAGLDNDHEKYARFKDVSAQYRHGGIDAETYLVYVDQFGLSHLVLDLARLLPDPHKERELIAVYNANRPMSGLKGNDKKNKGKSVANNKNSTNKYGYRAANKGKLKVEADDRTSPGGQLVIKPPKSEGGNVGGGDGEGKSKHRKKTSKFLRVRLGNGSLASLDLNDSNGGSDGPLAKGESGGKADQETADGIAMRGVWRNGGGHRLIVSDQKDHRGIPNQQLLIDSGPNFMFEGKLQSTTCEL</sequence>